<dbReference type="GO" id="GO:0016887">
    <property type="term" value="F:ATP hydrolysis activity"/>
    <property type="evidence" value="ECO:0007669"/>
    <property type="project" value="InterPro"/>
</dbReference>
<accession>A0A1H8KR00</accession>
<gene>
    <name evidence="2" type="ORF">SAMN05216227_103414</name>
</gene>
<feature type="domain" description="AAA+ ATPase" evidence="1">
    <location>
        <begin position="29"/>
        <end position="168"/>
    </location>
</feature>
<dbReference type="STRING" id="1077947.SAMN05216227_103414"/>
<evidence type="ECO:0000313" key="2">
    <source>
        <dbReference type="EMBL" id="SEN95329.1"/>
    </source>
</evidence>
<dbReference type="GO" id="GO:0005524">
    <property type="term" value="F:ATP binding"/>
    <property type="evidence" value="ECO:0007669"/>
    <property type="project" value="InterPro"/>
</dbReference>
<dbReference type="PANTHER" id="PTHR42759:SF6">
    <property type="entry name" value="REGULATORY PROTEIN-RELATED"/>
    <property type="match status" value="1"/>
</dbReference>
<dbReference type="SUPFAM" id="SSF52540">
    <property type="entry name" value="P-loop containing nucleoside triphosphate hydrolases"/>
    <property type="match status" value="1"/>
</dbReference>
<dbReference type="RefSeq" id="WP_050519898.1">
    <property type="nucleotide sequence ID" value="NZ_FOCO01000034.1"/>
</dbReference>
<dbReference type="Gene3D" id="3.40.50.300">
    <property type="entry name" value="P-loop containing nucleotide triphosphate hydrolases"/>
    <property type="match status" value="1"/>
</dbReference>
<sequence>MTVNATTVSAGEALRVLTAGWHAQTTGGLTASWMLHGRPGVGKTEIVQTLANSIGAAFFDLRLTTIEPQDLRGLPYYDHATAKTVWYRPEDLPDAPTPAILFLDELTAAAPSLQPTVYGLLQERRVGRHRLPPSVMIIAAGNQVEDGAIAYDMGTALSDRLIHMIVQSNVDDWLKNYALTAGIHPTVAAFIRTRPDLLDTTENSIRRGHIIACTPRSWTRVSAIMTAIPDRATRQVMIAGTIGATPAAEFGLLADDIAATVQIGAIMAAPRADRAAMYPRSLHGLTALTYGLIGATTRANLPDAIDILADLRSLGSTHAGLPLAELTSFGFELLIGHALEKGWQDAFATSASYADYAATRRAAGLP</sequence>
<dbReference type="SMART" id="SM00382">
    <property type="entry name" value="AAA"/>
    <property type="match status" value="1"/>
</dbReference>
<dbReference type="InterPro" id="IPR050764">
    <property type="entry name" value="CbbQ/NirQ/NorQ/GpvN"/>
</dbReference>
<evidence type="ECO:0000259" key="1">
    <source>
        <dbReference type="SMART" id="SM00382"/>
    </source>
</evidence>
<dbReference type="PANTHER" id="PTHR42759">
    <property type="entry name" value="MOXR FAMILY PROTEIN"/>
    <property type="match status" value="1"/>
</dbReference>
<dbReference type="InterPro" id="IPR011704">
    <property type="entry name" value="ATPase_dyneun-rel_AAA"/>
</dbReference>
<reference evidence="2 3" key="1">
    <citation type="submission" date="2016-10" db="EMBL/GenBank/DDBJ databases">
        <authorList>
            <person name="de Groot N.N."/>
        </authorList>
    </citation>
    <scope>NUCLEOTIDE SEQUENCE [LARGE SCALE GENOMIC DNA]</scope>
    <source>
        <strain evidence="2 3">CGMCC 1.10836</strain>
    </source>
</reference>
<dbReference type="OrthoDB" id="9808317at2"/>
<dbReference type="InterPro" id="IPR027417">
    <property type="entry name" value="P-loop_NTPase"/>
</dbReference>
<dbReference type="AlphaFoldDB" id="A0A1H8KR00"/>
<name>A0A1H8KR00_9RHOB</name>
<proteinExistence type="predicted"/>
<organism evidence="2 3">
    <name type="scientific">Pseudorhodobacter antarcticus</name>
    <dbReference type="NCBI Taxonomy" id="1077947"/>
    <lineage>
        <taxon>Bacteria</taxon>
        <taxon>Pseudomonadati</taxon>
        <taxon>Pseudomonadota</taxon>
        <taxon>Alphaproteobacteria</taxon>
        <taxon>Rhodobacterales</taxon>
        <taxon>Paracoccaceae</taxon>
        <taxon>Pseudorhodobacter</taxon>
    </lineage>
</organism>
<dbReference type="EMBL" id="FOCO01000034">
    <property type="protein sequence ID" value="SEN95329.1"/>
    <property type="molecule type" value="Genomic_DNA"/>
</dbReference>
<dbReference type="Proteomes" id="UP000183002">
    <property type="component" value="Unassembled WGS sequence"/>
</dbReference>
<dbReference type="Pfam" id="PF07728">
    <property type="entry name" value="AAA_5"/>
    <property type="match status" value="1"/>
</dbReference>
<protein>
    <submittedName>
        <fullName evidence="2">AAA domain (Dynein-related subfamily)</fullName>
    </submittedName>
</protein>
<dbReference type="InterPro" id="IPR003593">
    <property type="entry name" value="AAA+_ATPase"/>
</dbReference>
<dbReference type="CDD" id="cd00009">
    <property type="entry name" value="AAA"/>
    <property type="match status" value="1"/>
</dbReference>
<keyword evidence="3" id="KW-1185">Reference proteome</keyword>
<evidence type="ECO:0000313" key="3">
    <source>
        <dbReference type="Proteomes" id="UP000183002"/>
    </source>
</evidence>